<dbReference type="RefSeq" id="WP_376736816.1">
    <property type="nucleotide sequence ID" value="NZ_JAYMRS010000001.1"/>
</dbReference>
<keyword evidence="1" id="KW-0812">Transmembrane</keyword>
<dbReference type="EMBL" id="JAYMRS010000001">
    <property type="protein sequence ID" value="MFB8766864.1"/>
    <property type="molecule type" value="Genomic_DNA"/>
</dbReference>
<evidence type="ECO:0000313" key="3">
    <source>
        <dbReference type="Proteomes" id="UP001585053"/>
    </source>
</evidence>
<name>A0ABV5DQJ5_9ACTN</name>
<keyword evidence="3" id="KW-1185">Reference proteome</keyword>
<comment type="caution">
    <text evidence="2">The sequence shown here is derived from an EMBL/GenBank/DDBJ whole genome shotgun (WGS) entry which is preliminary data.</text>
</comment>
<keyword evidence="1" id="KW-1133">Transmembrane helix</keyword>
<gene>
    <name evidence="2" type="ORF">VSQ78_04055</name>
</gene>
<feature type="transmembrane region" description="Helical" evidence="1">
    <location>
        <begin position="136"/>
        <end position="157"/>
    </location>
</feature>
<sequence>MYQQWRRRRAEKRVAPGDGRALQRFRWWQVPGRALFHLDHADPWGLPRHYAVDVRHWGNQSSGEVEAGLYLDGRQHAVGRMPVAFPIEGGVIEVDMSDYGMKRCHFVADDGTERLLTPDPRSPEGRRARFGRRHPGVSRAIGAVSIVFLLVGLALLAQEIAVPLSEIPPIAERFGRIEPLFDLPRWLDVTLAIAAALAATERALRLRYHWLIDAGAS</sequence>
<keyword evidence="1" id="KW-0472">Membrane</keyword>
<accession>A0ABV5DQJ5</accession>
<evidence type="ECO:0000313" key="2">
    <source>
        <dbReference type="EMBL" id="MFB8766864.1"/>
    </source>
</evidence>
<dbReference type="Proteomes" id="UP001585053">
    <property type="component" value="Unassembled WGS sequence"/>
</dbReference>
<proteinExistence type="predicted"/>
<protein>
    <submittedName>
        <fullName evidence="2">Uncharacterized protein</fullName>
    </submittedName>
</protein>
<evidence type="ECO:0000256" key="1">
    <source>
        <dbReference type="SAM" id="Phobius"/>
    </source>
</evidence>
<organism evidence="2 3">
    <name type="scientific">Nocardiopsis alba</name>
    <dbReference type="NCBI Taxonomy" id="53437"/>
    <lineage>
        <taxon>Bacteria</taxon>
        <taxon>Bacillati</taxon>
        <taxon>Actinomycetota</taxon>
        <taxon>Actinomycetes</taxon>
        <taxon>Streptosporangiales</taxon>
        <taxon>Nocardiopsidaceae</taxon>
        <taxon>Nocardiopsis</taxon>
    </lineage>
</organism>
<reference evidence="2 3" key="1">
    <citation type="submission" date="2024-01" db="EMBL/GenBank/DDBJ databases">
        <title>Genome mining of biosynthetic gene clusters to explore secondary metabolites of Streptomyces sp.</title>
        <authorList>
            <person name="Baig A."/>
            <person name="Ajitkumar Shintre N."/>
            <person name="Kumar H."/>
            <person name="Anbarasu A."/>
            <person name="Ramaiah S."/>
        </authorList>
    </citation>
    <scope>NUCLEOTIDE SEQUENCE [LARGE SCALE GENOMIC DNA]</scope>
    <source>
        <strain evidence="2 3">A01</strain>
    </source>
</reference>